<accession>A0AAU9PGE9</accession>
<evidence type="ECO:0000313" key="3">
    <source>
        <dbReference type="EMBL" id="CAH1449266.1"/>
    </source>
</evidence>
<proteinExistence type="predicted"/>
<organism evidence="3 4">
    <name type="scientific">Lactuca virosa</name>
    <dbReference type="NCBI Taxonomy" id="75947"/>
    <lineage>
        <taxon>Eukaryota</taxon>
        <taxon>Viridiplantae</taxon>
        <taxon>Streptophyta</taxon>
        <taxon>Embryophyta</taxon>
        <taxon>Tracheophyta</taxon>
        <taxon>Spermatophyta</taxon>
        <taxon>Magnoliopsida</taxon>
        <taxon>eudicotyledons</taxon>
        <taxon>Gunneridae</taxon>
        <taxon>Pentapetalae</taxon>
        <taxon>asterids</taxon>
        <taxon>campanulids</taxon>
        <taxon>Asterales</taxon>
        <taxon>Asteraceae</taxon>
        <taxon>Cichorioideae</taxon>
        <taxon>Cichorieae</taxon>
        <taxon>Lactucinae</taxon>
        <taxon>Lactuca</taxon>
    </lineage>
</organism>
<evidence type="ECO:0000313" key="4">
    <source>
        <dbReference type="Proteomes" id="UP001157418"/>
    </source>
</evidence>
<feature type="transmembrane region" description="Helical" evidence="2">
    <location>
        <begin position="100"/>
        <end position="119"/>
    </location>
</feature>
<protein>
    <submittedName>
        <fullName evidence="3">Uncharacterized protein</fullName>
    </submittedName>
</protein>
<gene>
    <name evidence="3" type="ORF">LVIROSA_LOCUS34757</name>
</gene>
<dbReference type="AlphaFoldDB" id="A0AAU9PGE9"/>
<feature type="region of interest" description="Disordered" evidence="1">
    <location>
        <begin position="1"/>
        <end position="38"/>
    </location>
</feature>
<comment type="caution">
    <text evidence="3">The sequence shown here is derived from an EMBL/GenBank/DDBJ whole genome shotgun (WGS) entry which is preliminary data.</text>
</comment>
<reference evidence="3 4" key="1">
    <citation type="submission" date="2022-01" db="EMBL/GenBank/DDBJ databases">
        <authorList>
            <person name="Xiong W."/>
            <person name="Schranz E."/>
        </authorList>
    </citation>
    <scope>NUCLEOTIDE SEQUENCE [LARGE SCALE GENOMIC DNA]</scope>
</reference>
<keyword evidence="2" id="KW-0812">Transmembrane</keyword>
<dbReference type="EMBL" id="CAKMRJ010005634">
    <property type="protein sequence ID" value="CAH1449266.1"/>
    <property type="molecule type" value="Genomic_DNA"/>
</dbReference>
<keyword evidence="4" id="KW-1185">Reference proteome</keyword>
<evidence type="ECO:0000256" key="1">
    <source>
        <dbReference type="SAM" id="MobiDB-lite"/>
    </source>
</evidence>
<dbReference type="Proteomes" id="UP001157418">
    <property type="component" value="Unassembled WGS sequence"/>
</dbReference>
<evidence type="ECO:0000256" key="2">
    <source>
        <dbReference type="SAM" id="Phobius"/>
    </source>
</evidence>
<keyword evidence="2" id="KW-0472">Membrane</keyword>
<keyword evidence="2" id="KW-1133">Transmembrane helix</keyword>
<name>A0AAU9PGE9_9ASTR</name>
<sequence length="124" mass="13573">MQLKGETKSPKNSSTPPSPKIEPHHIFHGVGDWGSTTPQTRNAGDFKVFLVPDIKEELGFYAMDLTSAHPFSLHSFSLYKQPSNSSSSTRKMGEGKGSSLVHLLVIILCLVAFGFAIAAERRRS</sequence>